<gene>
    <name evidence="3" type="ORF">A2174_03245</name>
</gene>
<accession>A0A1G2F788</accession>
<keyword evidence="1" id="KW-0175">Coiled coil</keyword>
<evidence type="ECO:0000256" key="1">
    <source>
        <dbReference type="SAM" id="Coils"/>
    </source>
</evidence>
<protein>
    <recommendedName>
        <fullName evidence="2">SCP domain-containing protein</fullName>
    </recommendedName>
</protein>
<dbReference type="AlphaFoldDB" id="A0A1G2F788"/>
<reference evidence="3 4" key="1">
    <citation type="journal article" date="2016" name="Nat. Commun.">
        <title>Thousands of microbial genomes shed light on interconnected biogeochemical processes in an aquifer system.</title>
        <authorList>
            <person name="Anantharaman K."/>
            <person name="Brown C.T."/>
            <person name="Hug L.A."/>
            <person name="Sharon I."/>
            <person name="Castelle C.J."/>
            <person name="Probst A.J."/>
            <person name="Thomas B.C."/>
            <person name="Singh A."/>
            <person name="Wilkins M.J."/>
            <person name="Karaoz U."/>
            <person name="Brodie E.L."/>
            <person name="Williams K.H."/>
            <person name="Hubbard S.S."/>
            <person name="Banfield J.F."/>
        </authorList>
    </citation>
    <scope>NUCLEOTIDE SEQUENCE [LARGE SCALE GENOMIC DNA]</scope>
</reference>
<organism evidence="3 4">
    <name type="scientific">Candidatus Portnoybacteria bacterium RBG_13_41_18</name>
    <dbReference type="NCBI Taxonomy" id="1801991"/>
    <lineage>
        <taxon>Bacteria</taxon>
        <taxon>Candidatus Portnoyibacteriota</taxon>
    </lineage>
</organism>
<feature type="domain" description="SCP" evidence="2">
    <location>
        <begin position="79"/>
        <end position="195"/>
    </location>
</feature>
<evidence type="ECO:0000259" key="2">
    <source>
        <dbReference type="Pfam" id="PF00188"/>
    </source>
</evidence>
<name>A0A1G2F788_9BACT</name>
<dbReference type="CDD" id="cd05379">
    <property type="entry name" value="CAP_bacterial"/>
    <property type="match status" value="1"/>
</dbReference>
<evidence type="ECO:0000313" key="4">
    <source>
        <dbReference type="Proteomes" id="UP000177725"/>
    </source>
</evidence>
<feature type="coiled-coil region" evidence="1">
    <location>
        <begin position="207"/>
        <end position="234"/>
    </location>
</feature>
<sequence>MRKVVIFIVILLLALVGFYFRGNILSLYLKFSNKLPEVERNIGSFVKDIKKEILTPPPLRIEREAPLSILIKGGVLKWTNSERARNNLPPLSENTKLNSSATIKAQDMLKNQYFEHVSPSGVGLADLAKKVSYNYIYIGENLAWGNFESEELLVREWMNSPGHRANILNDKYNEIGIAVLRGTYEGKEGWMAVQEFGLPMPNCPQPDENLKLKIEEYKNQLENLSLTLDARREEITRQKFNSRSEYEEALRGYNLLVSQYNTIFDERKKLMSDYNIQVEQYNLCIGF</sequence>
<dbReference type="SUPFAM" id="SSF55797">
    <property type="entry name" value="PR-1-like"/>
    <property type="match status" value="1"/>
</dbReference>
<evidence type="ECO:0000313" key="3">
    <source>
        <dbReference type="EMBL" id="OGZ33490.1"/>
    </source>
</evidence>
<proteinExistence type="predicted"/>
<dbReference type="PANTHER" id="PTHR31157">
    <property type="entry name" value="SCP DOMAIN-CONTAINING PROTEIN"/>
    <property type="match status" value="1"/>
</dbReference>
<dbReference type="Proteomes" id="UP000177725">
    <property type="component" value="Unassembled WGS sequence"/>
</dbReference>
<dbReference type="InterPro" id="IPR014044">
    <property type="entry name" value="CAP_dom"/>
</dbReference>
<dbReference type="InterPro" id="IPR035940">
    <property type="entry name" value="CAP_sf"/>
</dbReference>
<dbReference type="Gene3D" id="3.40.33.10">
    <property type="entry name" value="CAP"/>
    <property type="match status" value="1"/>
</dbReference>
<dbReference type="Pfam" id="PF00188">
    <property type="entry name" value="CAP"/>
    <property type="match status" value="1"/>
</dbReference>
<comment type="caution">
    <text evidence="3">The sequence shown here is derived from an EMBL/GenBank/DDBJ whole genome shotgun (WGS) entry which is preliminary data.</text>
</comment>
<dbReference type="EMBL" id="MHMV01000044">
    <property type="protein sequence ID" value="OGZ33490.1"/>
    <property type="molecule type" value="Genomic_DNA"/>
</dbReference>
<dbReference type="PANTHER" id="PTHR31157:SF1">
    <property type="entry name" value="SCP DOMAIN-CONTAINING PROTEIN"/>
    <property type="match status" value="1"/>
</dbReference>